<protein>
    <submittedName>
        <fullName evidence="1">Uncharacterized protein</fullName>
    </submittedName>
</protein>
<evidence type="ECO:0000313" key="1">
    <source>
        <dbReference type="EMBL" id="SDM39115.1"/>
    </source>
</evidence>
<dbReference type="InterPro" id="IPR010916">
    <property type="entry name" value="TonB_box_CS"/>
</dbReference>
<name>A0A1G9SWB0_9ACTN</name>
<keyword evidence="2" id="KW-1185">Reference proteome</keyword>
<gene>
    <name evidence="1" type="ORF">SAMN05421869_14267</name>
</gene>
<reference evidence="1 2" key="1">
    <citation type="submission" date="2016-10" db="EMBL/GenBank/DDBJ databases">
        <authorList>
            <person name="de Groot N.N."/>
        </authorList>
    </citation>
    <scope>NUCLEOTIDE SEQUENCE [LARGE SCALE GENOMIC DNA]</scope>
    <source>
        <strain evidence="1 2">CGMCC 4.6533</strain>
    </source>
</reference>
<proteinExistence type="predicted"/>
<dbReference type="Proteomes" id="UP000199202">
    <property type="component" value="Unassembled WGS sequence"/>
</dbReference>
<dbReference type="AlphaFoldDB" id="A0A1G9SWB0"/>
<organism evidence="1 2">
    <name type="scientific">Nonomuraea jiangxiensis</name>
    <dbReference type="NCBI Taxonomy" id="633440"/>
    <lineage>
        <taxon>Bacteria</taxon>
        <taxon>Bacillati</taxon>
        <taxon>Actinomycetota</taxon>
        <taxon>Actinomycetes</taxon>
        <taxon>Streptosporangiales</taxon>
        <taxon>Streptosporangiaceae</taxon>
        <taxon>Nonomuraea</taxon>
    </lineage>
</organism>
<evidence type="ECO:0000313" key="2">
    <source>
        <dbReference type="Proteomes" id="UP000199202"/>
    </source>
</evidence>
<dbReference type="PROSITE" id="PS00430">
    <property type="entry name" value="TONB_DEPENDENT_REC_1"/>
    <property type="match status" value="1"/>
</dbReference>
<sequence length="58" mass="6181">MPNRHRLVATVAFRVFLAPPLHREGMLGGATADLPVETVSVTGKVRNERKGPSSASTP</sequence>
<dbReference type="STRING" id="633440.SAMN05421869_14267"/>
<accession>A0A1G9SWB0</accession>
<dbReference type="EMBL" id="FNDJ01000042">
    <property type="protein sequence ID" value="SDM39115.1"/>
    <property type="molecule type" value="Genomic_DNA"/>
</dbReference>